<sequence length="672" mass="74708">MTGETNLPGDESATAQSELEARLDVLATFNEVIADVTETVVAASEREDIEQHVCDRLVQAKSLQFVWIGTVDEETTTITPTTWAGTEDGFLDSIDRSVTDSDSTGNGPTERAVRTAAVQTTSSIADDCGDGPFRDAALEHEFRSAASVPLTYDGDRYGVLTMYAAHDGTLGDELADPIENLGNAVAQGIESHARRERERELERREAAFSRIVEDIEEYAIFRLDAEGCVESWNRGAEAIKGYTTDEILGEHVRTFYTDEDCEAELPNRLLTTARRDGRVEDEGWRVRADGSRFWASVVITSLTDDDGNVLGFSKVTRDMTEQKQRERHLNAVFNSTFQYMGLLNRDGTVLRVNDAALEFADTDRDAVVGFPAWETPWWRGDDQRVADLKDAISRAANGEFVQYEVEVTGGPDEPTATIDFSLTPVFDDDGDEVVLLVPEGHDITDRKERERDLRRERERLEFVNRIIRHNLLNGLNVVGARADIVGDFVDPEGESHLQTVRSRVDEMTELVGTMRTFMKVIVERESHEFEPRPLHDAIDHGVSTLRSETDDVEASVGSVPIVLVMADDLLDEVVEHLLKNAVQHNDKPAPEVHVDVTVGDETVDLCVSDNGPGIPDEEKRRIVDQRIEDLSDPGNGFGLFLVREIVDGYGGDVRIEDNDPTGSRFVVTLPRA</sequence>
<keyword evidence="4" id="KW-0808">Transferase</keyword>
<dbReference type="CDD" id="cd00130">
    <property type="entry name" value="PAS"/>
    <property type="match status" value="1"/>
</dbReference>
<dbReference type="InterPro" id="IPR035965">
    <property type="entry name" value="PAS-like_dom_sf"/>
</dbReference>
<keyword evidence="3" id="KW-0597">Phosphoprotein</keyword>
<dbReference type="SUPFAM" id="SSF55874">
    <property type="entry name" value="ATPase domain of HSP90 chaperone/DNA topoisomerase II/histidine kinase"/>
    <property type="match status" value="1"/>
</dbReference>
<dbReference type="InterPro" id="IPR003594">
    <property type="entry name" value="HATPase_dom"/>
</dbReference>
<dbReference type="Gene3D" id="3.30.450.20">
    <property type="entry name" value="PAS domain"/>
    <property type="match status" value="2"/>
</dbReference>
<dbReference type="EMBL" id="VZUS01000001">
    <property type="protein sequence ID" value="KAB1188585.1"/>
    <property type="molecule type" value="Genomic_DNA"/>
</dbReference>
<comment type="catalytic activity">
    <reaction evidence="1">
        <text>ATP + protein L-histidine = ADP + protein N-phospho-L-histidine.</text>
        <dbReference type="EC" id="2.7.13.3"/>
    </reaction>
</comment>
<dbReference type="SMART" id="SM00387">
    <property type="entry name" value="HATPase_c"/>
    <property type="match status" value="1"/>
</dbReference>
<dbReference type="SMART" id="SM00091">
    <property type="entry name" value="PAS"/>
    <property type="match status" value="2"/>
</dbReference>
<dbReference type="CDD" id="cd00075">
    <property type="entry name" value="HATPase"/>
    <property type="match status" value="1"/>
</dbReference>
<evidence type="ECO:0000259" key="6">
    <source>
        <dbReference type="PROSITE" id="PS50109"/>
    </source>
</evidence>
<dbReference type="InterPro" id="IPR013656">
    <property type="entry name" value="PAS_4"/>
</dbReference>
<evidence type="ECO:0000256" key="1">
    <source>
        <dbReference type="ARBA" id="ARBA00000085"/>
    </source>
</evidence>
<dbReference type="GO" id="GO:0004673">
    <property type="term" value="F:protein histidine kinase activity"/>
    <property type="evidence" value="ECO:0007669"/>
    <property type="project" value="UniProtKB-EC"/>
</dbReference>
<evidence type="ECO:0000256" key="4">
    <source>
        <dbReference type="ARBA" id="ARBA00022679"/>
    </source>
</evidence>
<feature type="domain" description="PAS" evidence="7">
    <location>
        <begin position="204"/>
        <end position="260"/>
    </location>
</feature>
<feature type="domain" description="PAC" evidence="8">
    <location>
        <begin position="279"/>
        <end position="331"/>
    </location>
</feature>
<dbReference type="InterPro" id="IPR001610">
    <property type="entry name" value="PAC"/>
</dbReference>
<evidence type="ECO:0000256" key="2">
    <source>
        <dbReference type="ARBA" id="ARBA00012438"/>
    </source>
</evidence>
<proteinExistence type="predicted"/>
<dbReference type="SUPFAM" id="SSF55785">
    <property type="entry name" value="PYP-like sensor domain (PAS domain)"/>
    <property type="match status" value="2"/>
</dbReference>
<dbReference type="SMART" id="SM00086">
    <property type="entry name" value="PAC"/>
    <property type="match status" value="2"/>
</dbReference>
<reference evidence="9" key="1">
    <citation type="submission" date="2019-09" db="EMBL/GenBank/DDBJ databases">
        <title>Genomic analysis of Haloferax sp. CBA1149.</title>
        <authorList>
            <person name="Roh S.W."/>
        </authorList>
    </citation>
    <scope>NUCLEOTIDE SEQUENCE</scope>
    <source>
        <strain evidence="9">CBA1149</strain>
    </source>
</reference>
<dbReference type="InterPro" id="IPR003018">
    <property type="entry name" value="GAF"/>
</dbReference>
<dbReference type="Pfam" id="PF02518">
    <property type="entry name" value="HATPase_c"/>
    <property type="match status" value="1"/>
</dbReference>
<dbReference type="InterPro" id="IPR005467">
    <property type="entry name" value="His_kinase_dom"/>
</dbReference>
<dbReference type="InterPro" id="IPR004358">
    <property type="entry name" value="Sig_transdc_His_kin-like_C"/>
</dbReference>
<dbReference type="InterPro" id="IPR029016">
    <property type="entry name" value="GAF-like_dom_sf"/>
</dbReference>
<comment type="caution">
    <text evidence="9">The sequence shown here is derived from an EMBL/GenBank/DDBJ whole genome shotgun (WGS) entry which is preliminary data.</text>
</comment>
<organism evidence="9">
    <name type="scientific">Haloferax sp. CBA1149</name>
    <dbReference type="NCBI Taxonomy" id="2650753"/>
    <lineage>
        <taxon>Archaea</taxon>
        <taxon>Methanobacteriati</taxon>
        <taxon>Methanobacteriota</taxon>
        <taxon>Stenosarchaea group</taxon>
        <taxon>Halobacteria</taxon>
        <taxon>Halobacteriales</taxon>
        <taxon>Haloferacaceae</taxon>
        <taxon>Haloferax</taxon>
    </lineage>
</organism>
<dbReference type="EC" id="2.7.13.3" evidence="2"/>
<dbReference type="Pfam" id="PF13185">
    <property type="entry name" value="GAF_2"/>
    <property type="match status" value="1"/>
</dbReference>
<dbReference type="InterPro" id="IPR000014">
    <property type="entry name" value="PAS"/>
</dbReference>
<gene>
    <name evidence="9" type="ORF">Hfx1149_11280</name>
</gene>
<dbReference type="PROSITE" id="PS50113">
    <property type="entry name" value="PAC"/>
    <property type="match status" value="2"/>
</dbReference>
<feature type="domain" description="Histidine kinase" evidence="6">
    <location>
        <begin position="466"/>
        <end position="672"/>
    </location>
</feature>
<evidence type="ECO:0000313" key="9">
    <source>
        <dbReference type="EMBL" id="KAB1188585.1"/>
    </source>
</evidence>
<keyword evidence="5" id="KW-0418">Kinase</keyword>
<dbReference type="Pfam" id="PF13426">
    <property type="entry name" value="PAS_9"/>
    <property type="match status" value="1"/>
</dbReference>
<dbReference type="PROSITE" id="PS50112">
    <property type="entry name" value="PAS"/>
    <property type="match status" value="1"/>
</dbReference>
<evidence type="ECO:0000256" key="3">
    <source>
        <dbReference type="ARBA" id="ARBA00022553"/>
    </source>
</evidence>
<dbReference type="RefSeq" id="WP_151138495.1">
    <property type="nucleotide sequence ID" value="NZ_VZUS01000001.1"/>
</dbReference>
<dbReference type="Pfam" id="PF08448">
    <property type="entry name" value="PAS_4"/>
    <property type="match status" value="1"/>
</dbReference>
<protein>
    <recommendedName>
        <fullName evidence="2">histidine kinase</fullName>
        <ecNumber evidence="2">2.7.13.3</ecNumber>
    </recommendedName>
</protein>
<evidence type="ECO:0000256" key="5">
    <source>
        <dbReference type="ARBA" id="ARBA00022777"/>
    </source>
</evidence>
<accession>A0A643K670</accession>
<name>A0A643K670_9EURY</name>
<dbReference type="Gene3D" id="3.30.450.40">
    <property type="match status" value="1"/>
</dbReference>
<feature type="domain" description="PAC" evidence="8">
    <location>
        <begin position="401"/>
        <end position="455"/>
    </location>
</feature>
<dbReference type="InterPro" id="IPR052162">
    <property type="entry name" value="Sensor_kinase/Photoreceptor"/>
</dbReference>
<dbReference type="Gene3D" id="3.30.565.10">
    <property type="entry name" value="Histidine kinase-like ATPase, C-terminal domain"/>
    <property type="match status" value="1"/>
</dbReference>
<dbReference type="PROSITE" id="PS50109">
    <property type="entry name" value="HIS_KIN"/>
    <property type="match status" value="1"/>
</dbReference>
<dbReference type="PANTHER" id="PTHR43304">
    <property type="entry name" value="PHYTOCHROME-LIKE PROTEIN CPH1"/>
    <property type="match status" value="1"/>
</dbReference>
<dbReference type="PRINTS" id="PR00344">
    <property type="entry name" value="BCTRLSENSOR"/>
</dbReference>
<evidence type="ECO:0000259" key="8">
    <source>
        <dbReference type="PROSITE" id="PS50113"/>
    </source>
</evidence>
<dbReference type="NCBIfam" id="TIGR00229">
    <property type="entry name" value="sensory_box"/>
    <property type="match status" value="2"/>
</dbReference>
<dbReference type="AlphaFoldDB" id="A0A643K670"/>
<dbReference type="SUPFAM" id="SSF55781">
    <property type="entry name" value="GAF domain-like"/>
    <property type="match status" value="1"/>
</dbReference>
<dbReference type="InterPro" id="IPR036890">
    <property type="entry name" value="HATPase_C_sf"/>
</dbReference>
<evidence type="ECO:0000259" key="7">
    <source>
        <dbReference type="PROSITE" id="PS50112"/>
    </source>
</evidence>
<dbReference type="PANTHER" id="PTHR43304:SF1">
    <property type="entry name" value="PAC DOMAIN-CONTAINING PROTEIN"/>
    <property type="match status" value="1"/>
</dbReference>
<dbReference type="InterPro" id="IPR000700">
    <property type="entry name" value="PAS-assoc_C"/>
</dbReference>